<dbReference type="InterPro" id="IPR007156">
    <property type="entry name" value="MamQ_LemA"/>
</dbReference>
<accession>E6YZE2</accession>
<dbReference type="PANTHER" id="PTHR34478:SF2">
    <property type="entry name" value="MEMBRANE PROTEIN"/>
    <property type="match status" value="1"/>
</dbReference>
<evidence type="ECO:0000256" key="5">
    <source>
        <dbReference type="ARBA" id="ARBA00023136"/>
    </source>
</evidence>
<dbReference type="AlphaFoldDB" id="E6YZE2"/>
<evidence type="ECO:0000313" key="6">
    <source>
        <dbReference type="EMBL" id="CBI82230.1"/>
    </source>
</evidence>
<keyword evidence="3" id="KW-0812">Transmembrane</keyword>
<proteinExistence type="inferred from homology"/>
<sequence>MNTLSRLMAVVENCPDLKANQNFLALQSQLEETENPISSLNKLMLII</sequence>
<comment type="subcellular location">
    <subcellularLocation>
        <location evidence="1">Membrane</location>
        <topology evidence="1">Single-pass membrane protein</topology>
    </subcellularLocation>
</comment>
<evidence type="ECO:0000256" key="4">
    <source>
        <dbReference type="ARBA" id="ARBA00022989"/>
    </source>
</evidence>
<comment type="similarity">
    <text evidence="2">Belongs to the LemA family.</text>
</comment>
<evidence type="ECO:0000256" key="3">
    <source>
        <dbReference type="ARBA" id="ARBA00022692"/>
    </source>
</evidence>
<keyword evidence="5" id="KW-0472">Membrane</keyword>
<organism evidence="6">
    <name type="scientific">Bartonella schoenbuchensis (strain DSM 13525 / NCTC 13165 / R1)</name>
    <dbReference type="NCBI Taxonomy" id="687861"/>
    <lineage>
        <taxon>Bacteria</taxon>
        <taxon>Pseudomonadati</taxon>
        <taxon>Pseudomonadota</taxon>
        <taxon>Alphaproteobacteria</taxon>
        <taxon>Hyphomicrobiales</taxon>
        <taxon>Bartonellaceae</taxon>
        <taxon>Bartonella</taxon>
    </lineage>
</organism>
<dbReference type="Pfam" id="PF04011">
    <property type="entry name" value="LemA"/>
    <property type="match status" value="1"/>
</dbReference>
<reference evidence="6" key="1">
    <citation type="journal article" date="2011" name="PLoS Genet.">
        <title>Parallel evolution of a type IV secretion system in radiating lineages of the host-restricted bacterial pathogen Bartonella.</title>
        <authorList>
            <person name="Engel P."/>
            <person name="Salzburger W."/>
            <person name="Liesch M."/>
            <person name="Chang C.C."/>
            <person name="Maruyama S."/>
            <person name="Lanz C."/>
            <person name="Calteau A."/>
            <person name="Lajus A."/>
            <person name="Medigue C."/>
            <person name="Schuster S.C."/>
            <person name="Dehio C."/>
        </authorList>
    </citation>
    <scope>NUCLEOTIDE SEQUENCE</scope>
    <source>
        <strain evidence="6">R1</strain>
    </source>
</reference>
<evidence type="ECO:0000256" key="2">
    <source>
        <dbReference type="ARBA" id="ARBA00008854"/>
    </source>
</evidence>
<dbReference type="GO" id="GO:0016020">
    <property type="term" value="C:membrane"/>
    <property type="evidence" value="ECO:0007669"/>
    <property type="project" value="UniProtKB-SubCell"/>
</dbReference>
<evidence type="ECO:0000256" key="1">
    <source>
        <dbReference type="ARBA" id="ARBA00004167"/>
    </source>
</evidence>
<dbReference type="InterPro" id="IPR023353">
    <property type="entry name" value="LemA-like_dom_sf"/>
</dbReference>
<name>E6YZE2_BARSR</name>
<keyword evidence="4" id="KW-1133">Transmembrane helix</keyword>
<gene>
    <name evidence="6" type="ORF">B11C_40085</name>
</gene>
<dbReference type="EMBL" id="FN645509">
    <property type="protein sequence ID" value="CBI82230.1"/>
    <property type="molecule type" value="Genomic_DNA"/>
</dbReference>
<dbReference type="SUPFAM" id="SSF140478">
    <property type="entry name" value="LemA-like"/>
    <property type="match status" value="1"/>
</dbReference>
<dbReference type="PANTHER" id="PTHR34478">
    <property type="entry name" value="PROTEIN LEMA"/>
    <property type="match status" value="1"/>
</dbReference>
<protein>
    <submittedName>
        <fullName evidence="6">Uncharacterized protein</fullName>
    </submittedName>
</protein>
<dbReference type="Gene3D" id="1.20.1440.20">
    <property type="entry name" value="LemA-like domain"/>
    <property type="match status" value="1"/>
</dbReference>